<keyword evidence="6 11" id="KW-0560">Oxidoreductase</keyword>
<evidence type="ECO:0008006" key="15">
    <source>
        <dbReference type="Google" id="ProtNLM"/>
    </source>
</evidence>
<evidence type="ECO:0000256" key="4">
    <source>
        <dbReference type="ARBA" id="ARBA00022617"/>
    </source>
</evidence>
<dbReference type="PRINTS" id="PR00385">
    <property type="entry name" value="P450"/>
</dbReference>
<dbReference type="OrthoDB" id="1844152at2759"/>
<dbReference type="GO" id="GO:0005506">
    <property type="term" value="F:iron ion binding"/>
    <property type="evidence" value="ECO:0007669"/>
    <property type="project" value="InterPro"/>
</dbReference>
<reference evidence="13" key="1">
    <citation type="submission" date="2020-06" db="EMBL/GenBank/DDBJ databases">
        <title>Draft genome sequences of strains closely related to Aspergillus parafelis and Aspergillus hiratsukae.</title>
        <authorList>
            <person name="Dos Santos R.A.C."/>
            <person name="Rivero-Menendez O."/>
            <person name="Steenwyk J.L."/>
            <person name="Mead M.E."/>
            <person name="Goldman G.H."/>
            <person name="Alastruey-Izquierdo A."/>
            <person name="Rokas A."/>
        </authorList>
    </citation>
    <scope>NUCLEOTIDE SEQUENCE</scope>
    <source>
        <strain evidence="13">CNM-CM5623</strain>
    </source>
</reference>
<sequence length="526" mass="59462">METLDAIQLPYPGVVGASLLVILGVLLLFPLDTGHFIIINQHPWDFFQTKAKQQFEYNATALLKEGLQTGRSAFRLVTNMVTYLILKDQYAEEIKSDSRFGAHEAVDPVLLVDLPGFETMFQGSLHNQVPPMAVRALNKELVNLTPFLSEEAMNCLQTRWTDSAEWHDVSIPETVLALIAQMTTRALLGPELCRNPEWLEIAKSFTTNRAIAVAAVQSWPHFLQPVIHWFLSPCRALRRQIQCARNILLPVLERERRAYRSDQPTKREFSNLAFIDQYAKGARYDATMAQLRIIAVAFQTTSDLVEKVIARLCKHPELIPPLREEVVSALGKNGLQSHSLRKLTLMESVMKETQRLEPAVISTSPPNIVTFLPMGLLLTWLPAAVGMFRLAKEKVTLKDGTVVPKGTNIAFANDLRFDPEMYPEPETFDGYRFQRMREDPEKIDLTPFTKTRMSHLAFGHGKHACPGRFLACDEAKVILCHILLNYEIRAVEGAPPELRTRGIFVQLDPGAMMSVKRRENEITLHG</sequence>
<evidence type="ECO:0000256" key="6">
    <source>
        <dbReference type="ARBA" id="ARBA00023002"/>
    </source>
</evidence>
<dbReference type="GO" id="GO:0044283">
    <property type="term" value="P:small molecule biosynthetic process"/>
    <property type="evidence" value="ECO:0007669"/>
    <property type="project" value="UniProtKB-ARBA"/>
</dbReference>
<dbReference type="PROSITE" id="PS00086">
    <property type="entry name" value="CYTOCHROME_P450"/>
    <property type="match status" value="1"/>
</dbReference>
<keyword evidence="4 10" id="KW-0349">Heme</keyword>
<keyword evidence="9 12" id="KW-0472">Membrane</keyword>
<dbReference type="InterPro" id="IPR001128">
    <property type="entry name" value="Cyt_P450"/>
</dbReference>
<comment type="cofactor">
    <cofactor evidence="1 10">
        <name>heme</name>
        <dbReference type="ChEBI" id="CHEBI:30413"/>
    </cofactor>
</comment>
<dbReference type="PANTHER" id="PTHR46206">
    <property type="entry name" value="CYTOCHROME P450"/>
    <property type="match status" value="1"/>
</dbReference>
<comment type="subcellular location">
    <subcellularLocation>
        <location evidence="2">Membrane</location>
    </subcellularLocation>
</comment>
<protein>
    <recommendedName>
        <fullName evidence="15">Cytochrome P450</fullName>
    </recommendedName>
</protein>
<comment type="caution">
    <text evidence="13">The sequence shown here is derived from an EMBL/GenBank/DDBJ whole genome shotgun (WGS) entry which is preliminary data.</text>
</comment>
<dbReference type="PRINTS" id="PR00463">
    <property type="entry name" value="EP450I"/>
</dbReference>
<evidence type="ECO:0000256" key="10">
    <source>
        <dbReference type="PIRSR" id="PIRSR602401-1"/>
    </source>
</evidence>
<keyword evidence="7 10" id="KW-0408">Iron</keyword>
<evidence type="ECO:0000256" key="7">
    <source>
        <dbReference type="ARBA" id="ARBA00023004"/>
    </source>
</evidence>
<keyword evidence="12" id="KW-0812">Transmembrane</keyword>
<evidence type="ECO:0000256" key="12">
    <source>
        <dbReference type="SAM" id="Phobius"/>
    </source>
</evidence>
<evidence type="ECO:0000256" key="3">
    <source>
        <dbReference type="ARBA" id="ARBA00010617"/>
    </source>
</evidence>
<dbReference type="PANTHER" id="PTHR46206:SF3">
    <property type="entry name" value="P450, PUTATIVE (EUROFUNG)-RELATED"/>
    <property type="match status" value="1"/>
</dbReference>
<name>A0A8H6UY88_9EURO</name>
<dbReference type="GO" id="GO:0016705">
    <property type="term" value="F:oxidoreductase activity, acting on paired donors, with incorporation or reduction of molecular oxygen"/>
    <property type="evidence" value="ECO:0007669"/>
    <property type="project" value="InterPro"/>
</dbReference>
<dbReference type="InterPro" id="IPR017972">
    <property type="entry name" value="Cyt_P450_CS"/>
</dbReference>
<evidence type="ECO:0000313" key="13">
    <source>
        <dbReference type="EMBL" id="KAF7170620.1"/>
    </source>
</evidence>
<evidence type="ECO:0000256" key="2">
    <source>
        <dbReference type="ARBA" id="ARBA00004370"/>
    </source>
</evidence>
<dbReference type="InterPro" id="IPR002401">
    <property type="entry name" value="Cyt_P450_E_grp-I"/>
</dbReference>
<dbReference type="GO" id="GO:0004497">
    <property type="term" value="F:monooxygenase activity"/>
    <property type="evidence" value="ECO:0007669"/>
    <property type="project" value="UniProtKB-KW"/>
</dbReference>
<dbReference type="Proteomes" id="UP000654922">
    <property type="component" value="Unassembled WGS sequence"/>
</dbReference>
<accession>A0A8H6UY88</accession>
<evidence type="ECO:0000256" key="1">
    <source>
        <dbReference type="ARBA" id="ARBA00001971"/>
    </source>
</evidence>
<evidence type="ECO:0000256" key="5">
    <source>
        <dbReference type="ARBA" id="ARBA00022723"/>
    </source>
</evidence>
<feature type="binding site" description="axial binding residue" evidence="10">
    <location>
        <position position="465"/>
    </location>
    <ligand>
        <name>heme</name>
        <dbReference type="ChEBI" id="CHEBI:30413"/>
    </ligand>
    <ligandPart>
        <name>Fe</name>
        <dbReference type="ChEBI" id="CHEBI:18248"/>
    </ligandPart>
</feature>
<keyword evidence="12" id="KW-1133">Transmembrane helix</keyword>
<keyword evidence="5 10" id="KW-0479">Metal-binding</keyword>
<keyword evidence="8 11" id="KW-0503">Monooxygenase</keyword>
<gene>
    <name evidence="13" type="ORF">CNMCM5623_002991</name>
</gene>
<proteinExistence type="inferred from homology"/>
<dbReference type="GO" id="GO:0020037">
    <property type="term" value="F:heme binding"/>
    <property type="evidence" value="ECO:0007669"/>
    <property type="project" value="InterPro"/>
</dbReference>
<comment type="similarity">
    <text evidence="3 11">Belongs to the cytochrome P450 family.</text>
</comment>
<feature type="transmembrane region" description="Helical" evidence="12">
    <location>
        <begin position="12"/>
        <end position="31"/>
    </location>
</feature>
<dbReference type="AlphaFoldDB" id="A0A8H6UY88"/>
<dbReference type="Gene3D" id="1.10.630.10">
    <property type="entry name" value="Cytochrome P450"/>
    <property type="match status" value="2"/>
</dbReference>
<dbReference type="GO" id="GO:0019748">
    <property type="term" value="P:secondary metabolic process"/>
    <property type="evidence" value="ECO:0007669"/>
    <property type="project" value="UniProtKB-ARBA"/>
</dbReference>
<dbReference type="CDD" id="cd11041">
    <property type="entry name" value="CYP503A1-like"/>
    <property type="match status" value="1"/>
</dbReference>
<evidence type="ECO:0000256" key="8">
    <source>
        <dbReference type="ARBA" id="ARBA00023033"/>
    </source>
</evidence>
<dbReference type="InterPro" id="IPR036396">
    <property type="entry name" value="Cyt_P450_sf"/>
</dbReference>
<evidence type="ECO:0000313" key="14">
    <source>
        <dbReference type="Proteomes" id="UP000654922"/>
    </source>
</evidence>
<organism evidence="13 14">
    <name type="scientific">Aspergillus felis</name>
    <dbReference type="NCBI Taxonomy" id="1287682"/>
    <lineage>
        <taxon>Eukaryota</taxon>
        <taxon>Fungi</taxon>
        <taxon>Dikarya</taxon>
        <taxon>Ascomycota</taxon>
        <taxon>Pezizomycotina</taxon>
        <taxon>Eurotiomycetes</taxon>
        <taxon>Eurotiomycetidae</taxon>
        <taxon>Eurotiales</taxon>
        <taxon>Aspergillaceae</taxon>
        <taxon>Aspergillus</taxon>
        <taxon>Aspergillus subgen. Fumigati</taxon>
    </lineage>
</organism>
<evidence type="ECO:0000256" key="11">
    <source>
        <dbReference type="RuleBase" id="RU000461"/>
    </source>
</evidence>
<dbReference type="GO" id="GO:0016020">
    <property type="term" value="C:membrane"/>
    <property type="evidence" value="ECO:0007669"/>
    <property type="project" value="UniProtKB-SubCell"/>
</dbReference>
<evidence type="ECO:0000256" key="9">
    <source>
        <dbReference type="ARBA" id="ARBA00023136"/>
    </source>
</evidence>
<dbReference type="EMBL" id="JACBAE010001208">
    <property type="protein sequence ID" value="KAF7170620.1"/>
    <property type="molecule type" value="Genomic_DNA"/>
</dbReference>
<dbReference type="SUPFAM" id="SSF48264">
    <property type="entry name" value="Cytochrome P450"/>
    <property type="match status" value="2"/>
</dbReference>
<dbReference type="Pfam" id="PF00067">
    <property type="entry name" value="p450"/>
    <property type="match status" value="2"/>
</dbReference>